<gene>
    <name evidence="2" type="ORF">AKJ09_00582</name>
</gene>
<keyword evidence="1" id="KW-0732">Signal</keyword>
<evidence type="ECO:0000256" key="1">
    <source>
        <dbReference type="SAM" id="SignalP"/>
    </source>
</evidence>
<feature type="chain" id="PRO_5005465892" evidence="1">
    <location>
        <begin position="28"/>
        <end position="302"/>
    </location>
</feature>
<evidence type="ECO:0000313" key="2">
    <source>
        <dbReference type="EMBL" id="AKU93918.1"/>
    </source>
</evidence>
<dbReference type="Proteomes" id="UP000064967">
    <property type="component" value="Chromosome"/>
</dbReference>
<dbReference type="EMBL" id="CP012333">
    <property type="protein sequence ID" value="AKU93918.1"/>
    <property type="molecule type" value="Genomic_DNA"/>
</dbReference>
<sequence length="302" mass="31426">MFGGLRMRTFSLLAALLAAAASVVAFASHDASAAETRAPTSRWHLFLDGTPIGPIEQSATNLSAKGAEQMIVVSPAAMSAGFWSWLTPAFAGQDPKRTVTVVGFADARPAIASQLPSASLRTFALPALEANNRSPVTFSLTTNAATIQQTTPLDARLSSGSRPWLTSDYRVEIDGMPTSRVASVSPITISFASRPQPPAGVHPVAVGSPKTVTKGTSVTSSPLVIKVASADAPAFQQWLASAATTKRSGSLKFLTQDLREPHLTVSFKALTITKVSSDTASQGPAGRATVEMNVEGIALSPP</sequence>
<name>A0A0K1PK49_9BACT</name>
<organism evidence="2 3">
    <name type="scientific">Labilithrix luteola</name>
    <dbReference type="NCBI Taxonomy" id="1391654"/>
    <lineage>
        <taxon>Bacteria</taxon>
        <taxon>Pseudomonadati</taxon>
        <taxon>Myxococcota</taxon>
        <taxon>Polyangia</taxon>
        <taxon>Polyangiales</taxon>
        <taxon>Labilitrichaceae</taxon>
        <taxon>Labilithrix</taxon>
    </lineage>
</organism>
<proteinExistence type="predicted"/>
<feature type="signal peptide" evidence="1">
    <location>
        <begin position="1"/>
        <end position="27"/>
    </location>
</feature>
<dbReference type="KEGG" id="llu:AKJ09_00582"/>
<accession>A0A0K1PK49</accession>
<protein>
    <submittedName>
        <fullName evidence="2">Uncharacterized protein</fullName>
    </submittedName>
</protein>
<evidence type="ECO:0000313" key="3">
    <source>
        <dbReference type="Proteomes" id="UP000064967"/>
    </source>
</evidence>
<reference evidence="2 3" key="1">
    <citation type="submission" date="2015-08" db="EMBL/GenBank/DDBJ databases">
        <authorList>
            <person name="Babu N.S."/>
            <person name="Beckwith C.J."/>
            <person name="Beseler K.G."/>
            <person name="Brison A."/>
            <person name="Carone J.V."/>
            <person name="Caskin T.P."/>
            <person name="Diamond M."/>
            <person name="Durham M.E."/>
            <person name="Foxe J.M."/>
            <person name="Go M."/>
            <person name="Henderson B.A."/>
            <person name="Jones I.B."/>
            <person name="McGettigan J.A."/>
            <person name="Micheletti S.J."/>
            <person name="Nasrallah M.E."/>
            <person name="Ortiz D."/>
            <person name="Piller C.R."/>
            <person name="Privatt S.R."/>
            <person name="Schneider S.L."/>
            <person name="Sharp S."/>
            <person name="Smith T.C."/>
            <person name="Stanton J.D."/>
            <person name="Ullery H.E."/>
            <person name="Wilson R.J."/>
            <person name="Serrano M.G."/>
            <person name="Buck G."/>
            <person name="Lee V."/>
            <person name="Wang Y."/>
            <person name="Carvalho R."/>
            <person name="Voegtly L."/>
            <person name="Shi R."/>
            <person name="Duckworth R."/>
            <person name="Johnson A."/>
            <person name="Loviza R."/>
            <person name="Walstead R."/>
            <person name="Shah Z."/>
            <person name="Kiflezghi M."/>
            <person name="Wade K."/>
            <person name="Ball S.L."/>
            <person name="Bradley K.W."/>
            <person name="Asai D.J."/>
            <person name="Bowman C.A."/>
            <person name="Russell D.A."/>
            <person name="Pope W.H."/>
            <person name="Jacobs-Sera D."/>
            <person name="Hendrix R.W."/>
            <person name="Hatfull G.F."/>
        </authorList>
    </citation>
    <scope>NUCLEOTIDE SEQUENCE [LARGE SCALE GENOMIC DNA]</scope>
    <source>
        <strain evidence="2 3">DSM 27648</strain>
    </source>
</reference>
<dbReference type="AlphaFoldDB" id="A0A0K1PK49"/>
<keyword evidence="3" id="KW-1185">Reference proteome</keyword>